<dbReference type="EMBL" id="UOED01000017">
    <property type="protein sequence ID" value="VAV86949.1"/>
    <property type="molecule type" value="Genomic_DNA"/>
</dbReference>
<evidence type="ECO:0000313" key="1">
    <source>
        <dbReference type="EMBL" id="VAV86949.1"/>
    </source>
</evidence>
<protein>
    <submittedName>
        <fullName evidence="1">Uncharacterized protein</fullName>
    </submittedName>
</protein>
<proteinExistence type="predicted"/>
<sequence length="330" mass="38362">MKIKPELPLLDGEFPVDNAPSVQLRNGGLCIPQHYLRYHHSRQSVEKIILDIDYNDRYLIFVCEDDTGIYIQIGIIGFDNYRTHKSQQPLKVVYGRKWRVEPQLPTSEIIQTTFLALKKAREHEVREVFRLTCDYGFTTPFNNHHDLPLISQNSDLVRPRKDEAGVNYFERHLKNIRYDRAELYLKNVELLANGKWLINIEIIAGPKGQLPEIRDMDISFLMSTLNINELYYRLMDEFLSLSDRHVDENFLYKGFARFSRNNSITAIAELSSLLRQRSLHEEHHAFASAFETAIYETDKSRVPKLGEGPLSEKIRVNLARFGQLEGILPG</sequence>
<gene>
    <name evidence="1" type="ORF">MNBD_ALPHA02-314</name>
</gene>
<reference evidence="1" key="1">
    <citation type="submission" date="2018-06" db="EMBL/GenBank/DDBJ databases">
        <authorList>
            <person name="Zhirakovskaya E."/>
        </authorList>
    </citation>
    <scope>NUCLEOTIDE SEQUENCE</scope>
</reference>
<accession>A0A3B0R3S8</accession>
<name>A0A3B0R3S8_9ZZZZ</name>
<dbReference type="AlphaFoldDB" id="A0A3B0R3S8"/>
<organism evidence="1">
    <name type="scientific">hydrothermal vent metagenome</name>
    <dbReference type="NCBI Taxonomy" id="652676"/>
    <lineage>
        <taxon>unclassified sequences</taxon>
        <taxon>metagenomes</taxon>
        <taxon>ecological metagenomes</taxon>
    </lineage>
</organism>